<proteinExistence type="predicted"/>
<dbReference type="Proteomes" id="UP000241829">
    <property type="component" value="Chromosome"/>
</dbReference>
<reference evidence="2" key="1">
    <citation type="submission" date="2018-03" db="EMBL/GenBank/DDBJ databases">
        <title>Genome sequencing of Melaminivora sp. strain SC2-7.</title>
        <authorList>
            <person name="Kim S.-J."/>
            <person name="Heo J."/>
            <person name="Ahn J.-H."/>
            <person name="Kwon S.-W."/>
        </authorList>
    </citation>
    <scope>NUCLEOTIDE SEQUENCE [LARGE SCALE GENOMIC DNA]</scope>
    <source>
        <strain evidence="2">SC2-7</strain>
    </source>
</reference>
<dbReference type="RefSeq" id="WP_106846219.1">
    <property type="nucleotide sequence ID" value="NZ_CP027792.1"/>
</dbReference>
<keyword evidence="2" id="KW-1185">Reference proteome</keyword>
<dbReference type="GO" id="GO:0003677">
    <property type="term" value="F:DNA binding"/>
    <property type="evidence" value="ECO:0007669"/>
    <property type="project" value="UniProtKB-KW"/>
</dbReference>
<keyword evidence="1" id="KW-0238">DNA-binding</keyword>
<sequence>MSKIQDAVLGVMKDIATTGIAKLQRNVQQGYSFRGIESAMNELSPLLVKHGITVTPSYSDLNVQERFRGDPKDGRAIRFCTLKGSFRFSAEDGSYMLSECFGEAMDAGDKAVTKAQSIAFRTALFQQFVVPTMAMDPESYLDPEDDDPRMPEPPQRLLDSAMEAAQAGLDSYKAFWQNAAQADRLALATRHAELKAIAQRATADTDAGQ</sequence>
<gene>
    <name evidence="1" type="ORF">C7H73_08360</name>
</gene>
<accession>A0A2P1NKT3</accession>
<evidence type="ECO:0000313" key="1">
    <source>
        <dbReference type="EMBL" id="AVP57667.1"/>
    </source>
</evidence>
<name>A0A2P1NKT3_9BURK</name>
<evidence type="ECO:0000313" key="2">
    <source>
        <dbReference type="Proteomes" id="UP000241829"/>
    </source>
</evidence>
<dbReference type="AlphaFoldDB" id="A0A2P1NKT3"/>
<dbReference type="Pfam" id="PF04404">
    <property type="entry name" value="ERF"/>
    <property type="match status" value="1"/>
</dbReference>
<dbReference type="OrthoDB" id="3525196at2"/>
<dbReference type="InterPro" id="IPR007499">
    <property type="entry name" value="ERF_bacteria_virus"/>
</dbReference>
<protein>
    <submittedName>
        <fullName evidence="1">Single-stranded DNA-binding protein</fullName>
    </submittedName>
</protein>
<dbReference type="EMBL" id="CP027792">
    <property type="protein sequence ID" value="AVP57667.1"/>
    <property type="molecule type" value="Genomic_DNA"/>
</dbReference>
<dbReference type="KEGG" id="melm:C7H73_08360"/>
<organism evidence="1 2">
    <name type="scientific">Pulveribacter suum</name>
    <dbReference type="NCBI Taxonomy" id="2116657"/>
    <lineage>
        <taxon>Bacteria</taxon>
        <taxon>Pseudomonadati</taxon>
        <taxon>Pseudomonadota</taxon>
        <taxon>Betaproteobacteria</taxon>
        <taxon>Burkholderiales</taxon>
        <taxon>Comamonadaceae</taxon>
        <taxon>Pulveribacter</taxon>
    </lineage>
</organism>